<organism evidence="1 2">
    <name type="scientific">Chelatococcus sambhunathii</name>
    <dbReference type="NCBI Taxonomy" id="363953"/>
    <lineage>
        <taxon>Bacteria</taxon>
        <taxon>Pseudomonadati</taxon>
        <taxon>Pseudomonadota</taxon>
        <taxon>Alphaproteobacteria</taxon>
        <taxon>Hyphomicrobiales</taxon>
        <taxon>Chelatococcaceae</taxon>
        <taxon>Chelatococcus</taxon>
    </lineage>
</organism>
<protein>
    <submittedName>
        <fullName evidence="1">Uncharacterized protein</fullName>
    </submittedName>
</protein>
<evidence type="ECO:0000313" key="1">
    <source>
        <dbReference type="EMBL" id="MDR4306680.1"/>
    </source>
</evidence>
<gene>
    <name evidence="1" type="ORF">IHQ68_08625</name>
</gene>
<proteinExistence type="predicted"/>
<evidence type="ECO:0000313" key="2">
    <source>
        <dbReference type="Proteomes" id="UP001181622"/>
    </source>
</evidence>
<sequence>MTEAAETVYFEELETATDEAIAACDGDARATVAALLAANAELEAQVSRLTSRVSSGYARGAVPRR</sequence>
<dbReference type="Proteomes" id="UP001181622">
    <property type="component" value="Unassembled WGS sequence"/>
</dbReference>
<dbReference type="EMBL" id="JADBEO010000014">
    <property type="protein sequence ID" value="MDR4306680.1"/>
    <property type="molecule type" value="Genomic_DNA"/>
</dbReference>
<name>A0ABU1DFJ6_9HYPH</name>
<accession>A0ABU1DFJ6</accession>
<reference evidence="1" key="1">
    <citation type="submission" date="2020-10" db="EMBL/GenBank/DDBJ databases">
        <authorList>
            <person name="Abbas A."/>
            <person name="Razzaq R."/>
            <person name="Waqas M."/>
            <person name="Abbas N."/>
            <person name="Nielsen T.K."/>
            <person name="Hansen L.H."/>
            <person name="Hussain S."/>
            <person name="Shahid M."/>
        </authorList>
    </citation>
    <scope>NUCLEOTIDE SEQUENCE</scope>
    <source>
        <strain evidence="1">S14</strain>
    </source>
</reference>
<keyword evidence="2" id="KW-1185">Reference proteome</keyword>
<dbReference type="RefSeq" id="WP_309390775.1">
    <property type="nucleotide sequence ID" value="NZ_JADBEO010000014.1"/>
</dbReference>
<comment type="caution">
    <text evidence="1">The sequence shown here is derived from an EMBL/GenBank/DDBJ whole genome shotgun (WGS) entry which is preliminary data.</text>
</comment>